<sequence>MTQAPVVSVFRYHAFISYSHQDKAWADWLHKALETYRVPARLVGTQTAAGTIPRRLTPIFRDRDELASATDLGRKVNEALEQAANLIVICSPRSAASRWVQSEVQAFKQLGRSERIFCLIVDGEPNASDVPGRETEECFVSALRFRLDANGQPTTERTEPIAADARAGKDGRRKAKLKLIAGMLDIGFDSLRQRELQRRNRRMTAITALALIVMAATTTLAIAALFARHAADVARIDAERRQKQAEDLVDFMLGDLNDKLYQVERLDIMEAVDDKAMAYFASLPTKDVTDQALEQRAKAFEKIGKVRQLQGHLPEALTSFQAAAKIDSALAASAPADTARQLHYARTLSFIGYTYWYQGQLDAAQKVFDQAQSILSHAAQHAPNDLALQFELEMLDNNIGHVMEARGQLDESAVPYGSALALSKKLVAADPNNSQWAVELGGAHNNLGKLALLHGDLATAIAEYSADDAIESRLSARDPKDNSQRDTMLTVHAILGRTLALAGEDATGIRYLQQAVDIAAGLIKDNPDNNDLREDLARYIQQLARLKRLSGDLDSARALTAQALSMFTGLVRIAPSNAELQRELAEAQTEQAAEFLAVGDIEAARTQVQVAQSTLDHLLAQKPHDRATLLATMTAQLLSANVSTDSRVAMQLRRDVVREATAQSSGRSDPRLLSLQVEATLALGNVSDAKPLIRLLWNSGYRDAGLIALLNREHIDYPVNTALQSRLLAVSGERDR</sequence>
<dbReference type="SUPFAM" id="SSF48452">
    <property type="entry name" value="TPR-like"/>
    <property type="match status" value="2"/>
</dbReference>
<name>A0A3S0RG01_9GAMM</name>
<dbReference type="Pfam" id="PF13676">
    <property type="entry name" value="TIR_2"/>
    <property type="match status" value="1"/>
</dbReference>
<proteinExistence type="predicted"/>
<gene>
    <name evidence="3" type="ORF">EKH79_04705</name>
</gene>
<dbReference type="RefSeq" id="WP_126673064.1">
    <property type="nucleotide sequence ID" value="NZ_RYZR01000003.1"/>
</dbReference>
<feature type="domain" description="TIR" evidence="2">
    <location>
        <begin position="11"/>
        <end position="183"/>
    </location>
</feature>
<dbReference type="InterPro" id="IPR035897">
    <property type="entry name" value="Toll_tir_struct_dom_sf"/>
</dbReference>
<comment type="caution">
    <text evidence="3">The sequence shown here is derived from an EMBL/GenBank/DDBJ whole genome shotgun (WGS) entry which is preliminary data.</text>
</comment>
<dbReference type="Proteomes" id="UP000267077">
    <property type="component" value="Unassembled WGS sequence"/>
</dbReference>
<evidence type="ECO:0000313" key="3">
    <source>
        <dbReference type="EMBL" id="RUL66435.1"/>
    </source>
</evidence>
<dbReference type="AlphaFoldDB" id="A0A3S0RG01"/>
<accession>A0A3S0RG01</accession>
<dbReference type="Gene3D" id="1.25.40.10">
    <property type="entry name" value="Tetratricopeptide repeat domain"/>
    <property type="match status" value="2"/>
</dbReference>
<dbReference type="SMART" id="SM00255">
    <property type="entry name" value="TIR"/>
    <property type="match status" value="1"/>
</dbReference>
<dbReference type="GO" id="GO:0007165">
    <property type="term" value="P:signal transduction"/>
    <property type="evidence" value="ECO:0007669"/>
    <property type="project" value="InterPro"/>
</dbReference>
<keyword evidence="1" id="KW-0812">Transmembrane</keyword>
<keyword evidence="3" id="KW-0675">Receptor</keyword>
<dbReference type="SMART" id="SM00028">
    <property type="entry name" value="TPR"/>
    <property type="match status" value="4"/>
</dbReference>
<dbReference type="Gene3D" id="3.40.50.10140">
    <property type="entry name" value="Toll/interleukin-1 receptor homology (TIR) domain"/>
    <property type="match status" value="1"/>
</dbReference>
<dbReference type="InterPro" id="IPR000157">
    <property type="entry name" value="TIR_dom"/>
</dbReference>
<keyword evidence="1" id="KW-0472">Membrane</keyword>
<evidence type="ECO:0000313" key="4">
    <source>
        <dbReference type="Proteomes" id="UP000267077"/>
    </source>
</evidence>
<keyword evidence="4" id="KW-1185">Reference proteome</keyword>
<organism evidence="3 4">
    <name type="scientific">Dyella dinghuensis</name>
    <dbReference type="NCBI Taxonomy" id="1920169"/>
    <lineage>
        <taxon>Bacteria</taxon>
        <taxon>Pseudomonadati</taxon>
        <taxon>Pseudomonadota</taxon>
        <taxon>Gammaproteobacteria</taxon>
        <taxon>Lysobacterales</taxon>
        <taxon>Rhodanobacteraceae</taxon>
        <taxon>Dyella</taxon>
    </lineage>
</organism>
<protein>
    <submittedName>
        <fullName evidence="3">Toll/interleukin-1 receptor domain-containing protein</fullName>
    </submittedName>
</protein>
<reference evidence="3 4" key="1">
    <citation type="submission" date="2018-12" db="EMBL/GenBank/DDBJ databases">
        <title>Dyella dinghuensis sp. nov. DHOA06 and Dyella choica sp. nov. 4M-K27, isolated from forest soil.</title>
        <authorList>
            <person name="Qiu L.-H."/>
            <person name="Gao Z.-H."/>
        </authorList>
    </citation>
    <scope>NUCLEOTIDE SEQUENCE [LARGE SCALE GENOMIC DNA]</scope>
    <source>
        <strain evidence="3 4">DHOA06</strain>
    </source>
</reference>
<dbReference type="OrthoDB" id="7308181at2"/>
<keyword evidence="1" id="KW-1133">Transmembrane helix</keyword>
<feature type="transmembrane region" description="Helical" evidence="1">
    <location>
        <begin position="203"/>
        <end position="227"/>
    </location>
</feature>
<dbReference type="EMBL" id="RYZR01000003">
    <property type="protein sequence ID" value="RUL66435.1"/>
    <property type="molecule type" value="Genomic_DNA"/>
</dbReference>
<dbReference type="InterPro" id="IPR019734">
    <property type="entry name" value="TPR_rpt"/>
</dbReference>
<dbReference type="InterPro" id="IPR011990">
    <property type="entry name" value="TPR-like_helical_dom_sf"/>
</dbReference>
<dbReference type="SUPFAM" id="SSF52200">
    <property type="entry name" value="Toll/Interleukin receptor TIR domain"/>
    <property type="match status" value="1"/>
</dbReference>
<evidence type="ECO:0000259" key="2">
    <source>
        <dbReference type="SMART" id="SM00255"/>
    </source>
</evidence>
<evidence type="ECO:0000256" key="1">
    <source>
        <dbReference type="SAM" id="Phobius"/>
    </source>
</evidence>